<feature type="transmembrane region" description="Helical" evidence="1">
    <location>
        <begin position="347"/>
        <end position="365"/>
    </location>
</feature>
<gene>
    <name evidence="2" type="ORF">DK182_07595</name>
</gene>
<feature type="transmembrane region" description="Helical" evidence="1">
    <location>
        <begin position="371"/>
        <end position="395"/>
    </location>
</feature>
<evidence type="ECO:0000313" key="3">
    <source>
        <dbReference type="Proteomes" id="UP000245369"/>
    </source>
</evidence>
<protein>
    <submittedName>
        <fullName evidence="2">Permease</fullName>
    </submittedName>
</protein>
<proteinExistence type="predicted"/>
<keyword evidence="1" id="KW-0472">Membrane</keyword>
<organism evidence="2 3">
    <name type="scientific">Streptococcus sobrinus</name>
    <dbReference type="NCBI Taxonomy" id="1310"/>
    <lineage>
        <taxon>Bacteria</taxon>
        <taxon>Bacillati</taxon>
        <taxon>Bacillota</taxon>
        <taxon>Bacilli</taxon>
        <taxon>Lactobacillales</taxon>
        <taxon>Streptococcaceae</taxon>
        <taxon>Streptococcus</taxon>
    </lineage>
</organism>
<name>A0ABM6W653_9STRE</name>
<keyword evidence="1" id="KW-1133">Transmembrane helix</keyword>
<dbReference type="GeneID" id="93924368"/>
<feature type="transmembrane region" description="Helical" evidence="1">
    <location>
        <begin position="108"/>
        <end position="131"/>
    </location>
</feature>
<keyword evidence="1" id="KW-0812">Transmembrane</keyword>
<feature type="transmembrane region" description="Helical" evidence="1">
    <location>
        <begin position="184"/>
        <end position="201"/>
    </location>
</feature>
<sequence>MNMPSRPALDEKSSIIIFYNLLILYYNKPMTKKLELSQEILDQLDLQEGESVKAELYADRLVLHKQDELSTKSLPFWLYLGASSLAALIFYLASWFQHLDQVSLAGDYSIISFLLGFGGGLGILFFTATFIKNRRIFLAGNENMVFWRNLPVIVLAFSVILLLVLLGFSWLLSQIFNGASFDKFTAALILGVSLNAVISTWGQIAERIRATWLTSLFTVIMISGALLAMATNSSRRWWQFNLSFLGTKRATNSWQFNLTLILAALVLIALVDYTFVALRQKYGKSWRLTGLRLLLTLLGLDLAAVGYFPNDATYHHLHTRFAGYLVYIIIVLIVSVPILLPKVTKDLLLTSFAIGGVLVGLQFGFQEVHYLSLTAFEMSAFILAFTWLVLLFNHLEGLLIPEKRRIELKLG</sequence>
<reference evidence="2 3" key="1">
    <citation type="submission" date="2018-05" db="EMBL/GenBank/DDBJ databases">
        <title>Complete genome sequences of Streptococcus sobrinus.</title>
        <authorList>
            <person name="Sales M."/>
            <person name="Jensen P.A."/>
        </authorList>
    </citation>
    <scope>NUCLEOTIDE SEQUENCE [LARGE SCALE GENOMIC DNA]</scope>
    <source>
        <strain evidence="2 3">SL1</strain>
    </source>
</reference>
<keyword evidence="3" id="KW-1185">Reference proteome</keyword>
<feature type="transmembrane region" description="Helical" evidence="1">
    <location>
        <begin position="152"/>
        <end position="172"/>
    </location>
</feature>
<feature type="transmembrane region" description="Helical" evidence="1">
    <location>
        <begin position="76"/>
        <end position="96"/>
    </location>
</feature>
<feature type="transmembrane region" description="Helical" evidence="1">
    <location>
        <begin position="290"/>
        <end position="309"/>
    </location>
</feature>
<dbReference type="RefSeq" id="WP_019769857.1">
    <property type="nucleotide sequence ID" value="NZ_CP029490.1"/>
</dbReference>
<feature type="transmembrane region" description="Helical" evidence="1">
    <location>
        <begin position="213"/>
        <end position="234"/>
    </location>
</feature>
<evidence type="ECO:0000256" key="1">
    <source>
        <dbReference type="SAM" id="Phobius"/>
    </source>
</evidence>
<feature type="transmembrane region" description="Helical" evidence="1">
    <location>
        <begin position="254"/>
        <end position="278"/>
    </location>
</feature>
<feature type="transmembrane region" description="Helical" evidence="1">
    <location>
        <begin position="321"/>
        <end position="340"/>
    </location>
</feature>
<dbReference type="EMBL" id="CP029490">
    <property type="protein sequence ID" value="AWN21216.1"/>
    <property type="molecule type" value="Genomic_DNA"/>
</dbReference>
<dbReference type="Proteomes" id="UP000245369">
    <property type="component" value="Chromosome"/>
</dbReference>
<accession>A0ABM6W653</accession>
<evidence type="ECO:0000313" key="2">
    <source>
        <dbReference type="EMBL" id="AWN21216.1"/>
    </source>
</evidence>